<protein>
    <submittedName>
        <fullName evidence="2">Uncharacterized protein</fullName>
    </submittedName>
</protein>
<evidence type="ECO:0000313" key="3">
    <source>
        <dbReference type="Proteomes" id="UP000275408"/>
    </source>
</evidence>
<organism evidence="2 3">
    <name type="scientific">Pocillopora damicornis</name>
    <name type="common">Cauliflower coral</name>
    <name type="synonym">Millepora damicornis</name>
    <dbReference type="NCBI Taxonomy" id="46731"/>
    <lineage>
        <taxon>Eukaryota</taxon>
        <taxon>Metazoa</taxon>
        <taxon>Cnidaria</taxon>
        <taxon>Anthozoa</taxon>
        <taxon>Hexacorallia</taxon>
        <taxon>Scleractinia</taxon>
        <taxon>Astrocoeniina</taxon>
        <taxon>Pocilloporidae</taxon>
        <taxon>Pocillopora</taxon>
    </lineage>
</organism>
<feature type="region of interest" description="Disordered" evidence="1">
    <location>
        <begin position="160"/>
        <end position="190"/>
    </location>
</feature>
<feature type="region of interest" description="Disordered" evidence="1">
    <location>
        <begin position="37"/>
        <end position="64"/>
    </location>
</feature>
<dbReference type="Proteomes" id="UP000275408">
    <property type="component" value="Unassembled WGS sequence"/>
</dbReference>
<gene>
    <name evidence="2" type="ORF">pdam_00019902</name>
</gene>
<dbReference type="EMBL" id="RCHS01001639">
    <property type="protein sequence ID" value="RMX52443.1"/>
    <property type="molecule type" value="Genomic_DNA"/>
</dbReference>
<reference evidence="2 3" key="1">
    <citation type="journal article" date="2018" name="Sci. Rep.">
        <title>Comparative analysis of the Pocillopora damicornis genome highlights role of immune system in coral evolution.</title>
        <authorList>
            <person name="Cunning R."/>
            <person name="Bay R.A."/>
            <person name="Gillette P."/>
            <person name="Baker A.C."/>
            <person name="Traylor-Knowles N."/>
        </authorList>
    </citation>
    <scope>NUCLEOTIDE SEQUENCE [LARGE SCALE GENOMIC DNA]</scope>
    <source>
        <strain evidence="2">RSMAS</strain>
        <tissue evidence="2">Whole animal</tissue>
    </source>
</reference>
<sequence length="190" mass="21319">MHSKVKRWCDSSGLSRLQEDYRNQDFVDSKAVTLDPSKGLNMKGNKLDNLADPANATDSSNKHDEDVTGVLITNKDFHKVKTKTYEMNLHLDSNKRWPQGICNFVKSQEMQVSHMYTKLKTAFVMWCKDPFSEVGLRVVAGDAKYSSNHPIAITDTEVAPNAPPPGSLQQSQAQQGIMPHQSLNTMARIR</sequence>
<feature type="compositionally biased region" description="Polar residues" evidence="1">
    <location>
        <begin position="167"/>
        <end position="190"/>
    </location>
</feature>
<evidence type="ECO:0000313" key="2">
    <source>
        <dbReference type="EMBL" id="RMX52443.1"/>
    </source>
</evidence>
<keyword evidence="3" id="KW-1185">Reference proteome</keyword>
<accession>A0A3M6UFJ7</accession>
<dbReference type="AlphaFoldDB" id="A0A3M6UFJ7"/>
<name>A0A3M6UFJ7_POCDA</name>
<proteinExistence type="predicted"/>
<comment type="caution">
    <text evidence="2">The sequence shown here is derived from an EMBL/GenBank/DDBJ whole genome shotgun (WGS) entry which is preliminary data.</text>
</comment>
<evidence type="ECO:0000256" key="1">
    <source>
        <dbReference type="SAM" id="MobiDB-lite"/>
    </source>
</evidence>